<keyword evidence="3" id="KW-1185">Reference proteome</keyword>
<dbReference type="PANTHER" id="PTHR47332:SF4">
    <property type="entry name" value="SET DOMAIN-CONTAINING PROTEIN 5"/>
    <property type="match status" value="1"/>
</dbReference>
<accession>A0ABR3GIV7</accession>
<dbReference type="EMBL" id="JBBBZM010000061">
    <property type="protein sequence ID" value="KAL0635850.1"/>
    <property type="molecule type" value="Genomic_DNA"/>
</dbReference>
<proteinExistence type="predicted"/>
<dbReference type="Pfam" id="PF00856">
    <property type="entry name" value="SET"/>
    <property type="match status" value="1"/>
</dbReference>
<reference evidence="2 3" key="1">
    <citation type="submission" date="2024-02" db="EMBL/GenBank/DDBJ databases">
        <title>Discinaceae phylogenomics.</title>
        <authorList>
            <person name="Dirks A.C."/>
            <person name="James T.Y."/>
        </authorList>
    </citation>
    <scope>NUCLEOTIDE SEQUENCE [LARGE SCALE GENOMIC DNA]</scope>
    <source>
        <strain evidence="2 3">ACD0624</strain>
    </source>
</reference>
<evidence type="ECO:0000259" key="1">
    <source>
        <dbReference type="PROSITE" id="PS50280"/>
    </source>
</evidence>
<dbReference type="Gene3D" id="1.25.40.10">
    <property type="entry name" value="Tetratricopeptide repeat domain"/>
    <property type="match status" value="1"/>
</dbReference>
<protein>
    <recommendedName>
        <fullName evidence="1">SET domain-containing protein</fullName>
    </recommendedName>
</protein>
<dbReference type="PROSITE" id="PS50280">
    <property type="entry name" value="SET"/>
    <property type="match status" value="1"/>
</dbReference>
<sequence>MANPMFEVMLVPGCGKGLVARTYIPRGTRILTEKPLFSISNFAATSLTDIVAYVTSQLRTMPKDDQRGFLSLHNAFIRQASPFYGIVRTNSLPFGPDSPELGLFLTCSRLNHSCSPNANHSWNPVTRTENVQAIRDIDPGEEITICYQSAQSSHRGRDNRRDELMKMFGFECHCMICDLPEEDSLESDQRRVEIDQLDTLIGTGDLLAFNAPKALGACRTMLEHLEDEGIQDMRVARCYYDAFQICVSSGDLARASVFARMHIEEMRVCEGDDTPGLKERQAFVEKPESHRLAGISDKWESKVADRARSDHSDFEGWLWRRATY</sequence>
<dbReference type="InterPro" id="IPR053185">
    <property type="entry name" value="SET_domain_protein"/>
</dbReference>
<dbReference type="CDD" id="cd20071">
    <property type="entry name" value="SET_SMYD"/>
    <property type="match status" value="1"/>
</dbReference>
<feature type="domain" description="SET" evidence="1">
    <location>
        <begin position="4"/>
        <end position="148"/>
    </location>
</feature>
<comment type="caution">
    <text evidence="2">The sequence shown here is derived from an EMBL/GenBank/DDBJ whole genome shotgun (WGS) entry which is preliminary data.</text>
</comment>
<evidence type="ECO:0000313" key="2">
    <source>
        <dbReference type="EMBL" id="KAL0635850.1"/>
    </source>
</evidence>
<dbReference type="InterPro" id="IPR011990">
    <property type="entry name" value="TPR-like_helical_dom_sf"/>
</dbReference>
<evidence type="ECO:0000313" key="3">
    <source>
        <dbReference type="Proteomes" id="UP001447188"/>
    </source>
</evidence>
<dbReference type="Gene3D" id="2.170.270.10">
    <property type="entry name" value="SET domain"/>
    <property type="match status" value="1"/>
</dbReference>
<dbReference type="InterPro" id="IPR001214">
    <property type="entry name" value="SET_dom"/>
</dbReference>
<dbReference type="SUPFAM" id="SSF82199">
    <property type="entry name" value="SET domain"/>
    <property type="match status" value="1"/>
</dbReference>
<organism evidence="2 3">
    <name type="scientific">Discina gigas</name>
    <dbReference type="NCBI Taxonomy" id="1032678"/>
    <lineage>
        <taxon>Eukaryota</taxon>
        <taxon>Fungi</taxon>
        <taxon>Dikarya</taxon>
        <taxon>Ascomycota</taxon>
        <taxon>Pezizomycotina</taxon>
        <taxon>Pezizomycetes</taxon>
        <taxon>Pezizales</taxon>
        <taxon>Discinaceae</taxon>
        <taxon>Discina</taxon>
    </lineage>
</organism>
<dbReference type="PANTHER" id="PTHR47332">
    <property type="entry name" value="SET DOMAIN-CONTAINING PROTEIN 5"/>
    <property type="match status" value="1"/>
</dbReference>
<dbReference type="SMART" id="SM00317">
    <property type="entry name" value="SET"/>
    <property type="match status" value="1"/>
</dbReference>
<gene>
    <name evidence="2" type="ORF">Q9L58_005191</name>
</gene>
<name>A0ABR3GIV7_9PEZI</name>
<dbReference type="InterPro" id="IPR046341">
    <property type="entry name" value="SET_dom_sf"/>
</dbReference>
<dbReference type="Proteomes" id="UP001447188">
    <property type="component" value="Unassembled WGS sequence"/>
</dbReference>